<proteinExistence type="predicted"/>
<dbReference type="PANTHER" id="PTHR47308">
    <property type="entry name" value="NUCLEAR GTPASE SLIP-GC"/>
    <property type="match status" value="1"/>
</dbReference>
<dbReference type="Gene3D" id="3.40.50.300">
    <property type="entry name" value="P-loop containing nucleotide triphosphate hydrolases"/>
    <property type="match status" value="2"/>
</dbReference>
<dbReference type="OMA" id="IEQCFAH"/>
<dbReference type="GO" id="GO:0003924">
    <property type="term" value="F:GTPase activity"/>
    <property type="evidence" value="ECO:0007669"/>
    <property type="project" value="TreeGrafter"/>
</dbReference>
<name>A0A8C3HRV2_CHRPI</name>
<accession>A0A8C3HRV2</accession>
<reference evidence="3" key="2">
    <citation type="submission" date="2025-09" db="UniProtKB">
        <authorList>
            <consortium name="Ensembl"/>
        </authorList>
    </citation>
    <scope>IDENTIFICATION</scope>
</reference>
<dbReference type="Pfam" id="PF00350">
    <property type="entry name" value="Dynamin_N"/>
    <property type="match status" value="1"/>
</dbReference>
<dbReference type="AlphaFoldDB" id="A0A8C3HRV2"/>
<organism evidence="3 4">
    <name type="scientific">Chrysemys picta bellii</name>
    <name type="common">Western painted turtle</name>
    <name type="synonym">Emys bellii</name>
    <dbReference type="NCBI Taxonomy" id="8478"/>
    <lineage>
        <taxon>Eukaryota</taxon>
        <taxon>Metazoa</taxon>
        <taxon>Chordata</taxon>
        <taxon>Craniata</taxon>
        <taxon>Vertebrata</taxon>
        <taxon>Euteleostomi</taxon>
        <taxon>Archelosauria</taxon>
        <taxon>Testudinata</taxon>
        <taxon>Testudines</taxon>
        <taxon>Cryptodira</taxon>
        <taxon>Durocryptodira</taxon>
        <taxon>Testudinoidea</taxon>
        <taxon>Emydidae</taxon>
        <taxon>Chrysemys</taxon>
    </lineage>
</organism>
<evidence type="ECO:0000313" key="4">
    <source>
        <dbReference type="Proteomes" id="UP000694380"/>
    </source>
</evidence>
<protein>
    <recommendedName>
        <fullName evidence="2">Dynamin N-terminal domain-containing protein</fullName>
    </recommendedName>
</protein>
<feature type="region of interest" description="Disordered" evidence="1">
    <location>
        <begin position="127"/>
        <end position="146"/>
    </location>
</feature>
<feature type="compositionally biased region" description="Acidic residues" evidence="1">
    <location>
        <begin position="130"/>
        <end position="146"/>
    </location>
</feature>
<reference evidence="3" key="1">
    <citation type="submission" date="2025-08" db="UniProtKB">
        <authorList>
            <consortium name="Ensembl"/>
        </authorList>
    </citation>
    <scope>IDENTIFICATION</scope>
</reference>
<dbReference type="Proteomes" id="UP000694380">
    <property type="component" value="Unplaced"/>
</dbReference>
<dbReference type="Ensembl" id="ENSCPBT00000026540.1">
    <property type="protein sequence ID" value="ENSCPBP00000022532.1"/>
    <property type="gene ID" value="ENSCPBG00000016096.1"/>
</dbReference>
<sequence length="673" mass="76829">LPDETMESTVRKVLNTTYEKLTNSLSQDNISDEIKYLKNRLLTLKEKSSLDPIYIGLFGSTGAGKSSLFNAIIEQQFFLPVSGSQACTSCIVQVSSSRSKNYEAKIHLLSLQEWKEELKNLVQLVRKPGEEEEGEEEEGKGEDDVGEAVQKLQALYGRDAEKRPYEDLLRAKPLVNIPPAKCIRLEGAKELSDKLDPYVRCQSDKDEEEAALEEEKAKMRLWPLIKYVEVTIPKSDMIPEGVVFMDIPGTGDYNSKRDEMWKESINKCSVIWVISDIERVLGDKVHEVLLKESIKAYQGGMCSDIALVVTKSDKLHLKEYLRHDAILERNAFVKGKKIKGLKTKLGRILPSDSEILNKADLVYTVSAKEYWRKKYMNKEETEIPKLREYIRNIFLKEKKKLLMDYVTEALSILRNDVSFALLPLQNHYQQSGLEGFVEDKIEALEKEIEKCFAQLEQPLNEGVKQAKLSHQKAFSRLLTRDTGYQGFHMTLKAVCQKNGVYASRVFARIDLNSALAQPIYDKIDPMFATNIILRTLEREILKKKMAVYQSLPLSIQSDLKPYYEEAAKIQGLRSCQRMQNILKENIEKETAVGMFEKAKEKMKMQLQELKVRDTSPCSVGLYLWVWVVLCGNSTVSTEGAAQSKLPSQNVGQRYWSKPSAPWDVQFPPRADTM</sequence>
<evidence type="ECO:0000256" key="1">
    <source>
        <dbReference type="SAM" id="MobiDB-lite"/>
    </source>
</evidence>
<dbReference type="PANTHER" id="PTHR47308:SF1">
    <property type="entry name" value="NUCLEAR GTPASE SLIP-GC"/>
    <property type="match status" value="1"/>
</dbReference>
<dbReference type="InterPro" id="IPR053082">
    <property type="entry name" value="Nuclear_GTPase_SLIP-GC"/>
</dbReference>
<evidence type="ECO:0000259" key="2">
    <source>
        <dbReference type="Pfam" id="PF00350"/>
    </source>
</evidence>
<dbReference type="GeneTree" id="ENSGT00940000164057"/>
<keyword evidence="4" id="KW-1185">Reference proteome</keyword>
<evidence type="ECO:0000313" key="3">
    <source>
        <dbReference type="Ensembl" id="ENSCPBP00000022532.1"/>
    </source>
</evidence>
<dbReference type="InterPro" id="IPR027417">
    <property type="entry name" value="P-loop_NTPase"/>
</dbReference>
<feature type="domain" description="Dynamin N-terminal" evidence="2">
    <location>
        <begin position="55"/>
        <end position="282"/>
    </location>
</feature>
<dbReference type="SUPFAM" id="SSF52540">
    <property type="entry name" value="P-loop containing nucleoside triphosphate hydrolases"/>
    <property type="match status" value="1"/>
</dbReference>
<dbReference type="InterPro" id="IPR045063">
    <property type="entry name" value="Dynamin_N"/>
</dbReference>